<evidence type="ECO:0000256" key="1">
    <source>
        <dbReference type="SAM" id="MobiDB-lite"/>
    </source>
</evidence>
<evidence type="ECO:0000313" key="3">
    <source>
        <dbReference type="Proteomes" id="UP000314294"/>
    </source>
</evidence>
<protein>
    <submittedName>
        <fullName evidence="2">Uncharacterized protein</fullName>
    </submittedName>
</protein>
<gene>
    <name evidence="2" type="ORF">EYF80_054373</name>
</gene>
<name>A0A4Z2F3I9_9TELE</name>
<dbReference type="Proteomes" id="UP000314294">
    <property type="component" value="Unassembled WGS sequence"/>
</dbReference>
<organism evidence="2 3">
    <name type="scientific">Liparis tanakae</name>
    <name type="common">Tanaka's snailfish</name>
    <dbReference type="NCBI Taxonomy" id="230148"/>
    <lineage>
        <taxon>Eukaryota</taxon>
        <taxon>Metazoa</taxon>
        <taxon>Chordata</taxon>
        <taxon>Craniata</taxon>
        <taxon>Vertebrata</taxon>
        <taxon>Euteleostomi</taxon>
        <taxon>Actinopterygii</taxon>
        <taxon>Neopterygii</taxon>
        <taxon>Teleostei</taxon>
        <taxon>Neoteleostei</taxon>
        <taxon>Acanthomorphata</taxon>
        <taxon>Eupercaria</taxon>
        <taxon>Perciformes</taxon>
        <taxon>Cottioidei</taxon>
        <taxon>Cottales</taxon>
        <taxon>Liparidae</taxon>
        <taxon>Liparis</taxon>
    </lineage>
</organism>
<comment type="caution">
    <text evidence="2">The sequence shown here is derived from an EMBL/GenBank/DDBJ whole genome shotgun (WGS) entry which is preliminary data.</text>
</comment>
<dbReference type="AlphaFoldDB" id="A0A4Z2F3I9"/>
<proteinExistence type="predicted"/>
<reference evidence="2 3" key="1">
    <citation type="submission" date="2019-03" db="EMBL/GenBank/DDBJ databases">
        <title>First draft genome of Liparis tanakae, snailfish: a comprehensive survey of snailfish specific genes.</title>
        <authorList>
            <person name="Kim W."/>
            <person name="Song I."/>
            <person name="Jeong J.-H."/>
            <person name="Kim D."/>
            <person name="Kim S."/>
            <person name="Ryu S."/>
            <person name="Song J.Y."/>
            <person name="Lee S.K."/>
        </authorList>
    </citation>
    <scope>NUCLEOTIDE SEQUENCE [LARGE SCALE GENOMIC DNA]</scope>
    <source>
        <tissue evidence="2">Muscle</tissue>
    </source>
</reference>
<dbReference type="EMBL" id="SRLO01001764">
    <property type="protein sequence ID" value="TNN35463.1"/>
    <property type="molecule type" value="Genomic_DNA"/>
</dbReference>
<evidence type="ECO:0000313" key="2">
    <source>
        <dbReference type="EMBL" id="TNN35463.1"/>
    </source>
</evidence>
<sequence>MDTLVAQHRSPTSAALHRVRKHIQDKCQAPVRVTGIKGVIFILESSSPAHAVETLGDDDPSADARSGVNFRTHPGEMRRCLLGTNPAGGAHIHTSAQSDSDVVISHLESSRRAAGGP</sequence>
<keyword evidence="3" id="KW-1185">Reference proteome</keyword>
<feature type="region of interest" description="Disordered" evidence="1">
    <location>
        <begin position="84"/>
        <end position="117"/>
    </location>
</feature>
<accession>A0A4Z2F3I9</accession>